<name>A0A382B4B9_9ZZZZ</name>
<dbReference type="AlphaFoldDB" id="A0A382B4B9"/>
<sequence length="28" mass="3004">PPIHDVAKMSGVELPDYLGSMTEEEDGS</sequence>
<reference evidence="2" key="1">
    <citation type="submission" date="2018-05" db="EMBL/GenBank/DDBJ databases">
        <authorList>
            <person name="Lanie J.A."/>
            <person name="Ng W.-L."/>
            <person name="Kazmierczak K.M."/>
            <person name="Andrzejewski T.M."/>
            <person name="Davidsen T.M."/>
            <person name="Wayne K.J."/>
            <person name="Tettelin H."/>
            <person name="Glass J.I."/>
            <person name="Rusch D."/>
            <person name="Podicherti R."/>
            <person name="Tsui H.-C.T."/>
            <person name="Winkler M.E."/>
        </authorList>
    </citation>
    <scope>NUCLEOTIDE SEQUENCE</scope>
</reference>
<evidence type="ECO:0000256" key="1">
    <source>
        <dbReference type="SAM" id="MobiDB-lite"/>
    </source>
</evidence>
<proteinExistence type="predicted"/>
<feature type="region of interest" description="Disordered" evidence="1">
    <location>
        <begin position="1"/>
        <end position="28"/>
    </location>
</feature>
<gene>
    <name evidence="2" type="ORF">METZ01_LOCUS161462</name>
</gene>
<dbReference type="EMBL" id="UINC01028141">
    <property type="protein sequence ID" value="SVB08608.1"/>
    <property type="molecule type" value="Genomic_DNA"/>
</dbReference>
<protein>
    <submittedName>
        <fullName evidence="2">Uncharacterized protein</fullName>
    </submittedName>
</protein>
<feature type="non-terminal residue" evidence="2">
    <location>
        <position position="1"/>
    </location>
</feature>
<evidence type="ECO:0000313" key="2">
    <source>
        <dbReference type="EMBL" id="SVB08608.1"/>
    </source>
</evidence>
<accession>A0A382B4B9</accession>
<organism evidence="2">
    <name type="scientific">marine metagenome</name>
    <dbReference type="NCBI Taxonomy" id="408172"/>
    <lineage>
        <taxon>unclassified sequences</taxon>
        <taxon>metagenomes</taxon>
        <taxon>ecological metagenomes</taxon>
    </lineage>
</organism>